<comment type="catalytic activity">
    <reaction evidence="4">
        <text>an aldehyde + NAD(+) + H2O = a carboxylate + NADH + 2 H(+)</text>
        <dbReference type="Rhea" id="RHEA:16185"/>
        <dbReference type="ChEBI" id="CHEBI:15377"/>
        <dbReference type="ChEBI" id="CHEBI:15378"/>
        <dbReference type="ChEBI" id="CHEBI:17478"/>
        <dbReference type="ChEBI" id="CHEBI:29067"/>
        <dbReference type="ChEBI" id="CHEBI:57540"/>
        <dbReference type="ChEBI" id="CHEBI:57945"/>
        <dbReference type="EC" id="1.2.1.3"/>
    </reaction>
</comment>
<dbReference type="GO" id="GO:0004029">
    <property type="term" value="F:aldehyde dehydrogenase (NAD+) activity"/>
    <property type="evidence" value="ECO:0007669"/>
    <property type="project" value="UniProtKB-EC"/>
</dbReference>
<feature type="domain" description="Aldehyde dehydrogenase" evidence="5">
    <location>
        <begin position="29"/>
        <end position="486"/>
    </location>
</feature>
<dbReference type="InterPro" id="IPR016162">
    <property type="entry name" value="Ald_DH_N"/>
</dbReference>
<dbReference type="Pfam" id="PF00171">
    <property type="entry name" value="Aldedh"/>
    <property type="match status" value="1"/>
</dbReference>
<dbReference type="InterPro" id="IPR015590">
    <property type="entry name" value="Aldehyde_DH_dom"/>
</dbReference>
<dbReference type="RefSeq" id="XP_046049676.1">
    <property type="nucleotide sequence ID" value="XM_046201178.1"/>
</dbReference>
<comment type="similarity">
    <text evidence="1">Belongs to the aldehyde dehydrogenase family.</text>
</comment>
<dbReference type="InterPro" id="IPR016161">
    <property type="entry name" value="Ald_DH/histidinol_DH"/>
</dbReference>
<dbReference type="Gene3D" id="3.40.309.10">
    <property type="entry name" value="Aldehyde Dehydrogenase, Chain A, domain 2"/>
    <property type="match status" value="1"/>
</dbReference>
<dbReference type="EMBL" id="JAGMUX010000008">
    <property type="protein sequence ID" value="KAH7250357.1"/>
    <property type="molecule type" value="Genomic_DNA"/>
</dbReference>
<keyword evidence="2" id="KW-0560">Oxidoreductase</keyword>
<organism evidence="6 7">
    <name type="scientific">Fusarium redolens</name>
    <dbReference type="NCBI Taxonomy" id="48865"/>
    <lineage>
        <taxon>Eukaryota</taxon>
        <taxon>Fungi</taxon>
        <taxon>Dikarya</taxon>
        <taxon>Ascomycota</taxon>
        <taxon>Pezizomycotina</taxon>
        <taxon>Sordariomycetes</taxon>
        <taxon>Hypocreomycetidae</taxon>
        <taxon>Hypocreales</taxon>
        <taxon>Nectriaceae</taxon>
        <taxon>Fusarium</taxon>
        <taxon>Fusarium redolens species complex</taxon>
    </lineage>
</organism>
<proteinExistence type="inferred from homology"/>
<evidence type="ECO:0000256" key="3">
    <source>
        <dbReference type="ARBA" id="ARBA00024226"/>
    </source>
</evidence>
<dbReference type="Proteomes" id="UP000720189">
    <property type="component" value="Unassembled WGS sequence"/>
</dbReference>
<dbReference type="AlphaFoldDB" id="A0A9P9H5V7"/>
<protein>
    <recommendedName>
        <fullName evidence="3">aldehyde dehydrogenase (NAD(+))</fullName>
        <ecNumber evidence="3">1.2.1.3</ecNumber>
    </recommendedName>
</protein>
<dbReference type="EC" id="1.2.1.3" evidence="3"/>
<dbReference type="GO" id="GO:0046394">
    <property type="term" value="P:carboxylic acid biosynthetic process"/>
    <property type="evidence" value="ECO:0007669"/>
    <property type="project" value="UniProtKB-ARBA"/>
</dbReference>
<dbReference type="SUPFAM" id="SSF53720">
    <property type="entry name" value="ALDH-like"/>
    <property type="match status" value="1"/>
</dbReference>
<dbReference type="Gene3D" id="3.40.605.10">
    <property type="entry name" value="Aldehyde Dehydrogenase, Chain A, domain 1"/>
    <property type="match status" value="1"/>
</dbReference>
<evidence type="ECO:0000313" key="7">
    <source>
        <dbReference type="Proteomes" id="UP000720189"/>
    </source>
</evidence>
<dbReference type="FunFam" id="3.40.605.10:FF:000026">
    <property type="entry name" value="Aldehyde dehydrogenase, putative"/>
    <property type="match status" value="1"/>
</dbReference>
<evidence type="ECO:0000256" key="1">
    <source>
        <dbReference type="ARBA" id="ARBA00009986"/>
    </source>
</evidence>
<evidence type="ECO:0000256" key="4">
    <source>
        <dbReference type="ARBA" id="ARBA00049194"/>
    </source>
</evidence>
<dbReference type="OrthoDB" id="310895at2759"/>
<reference evidence="6" key="1">
    <citation type="journal article" date="2021" name="Nat. Commun.">
        <title>Genetic determinants of endophytism in the Arabidopsis root mycobiome.</title>
        <authorList>
            <person name="Mesny F."/>
            <person name="Miyauchi S."/>
            <person name="Thiergart T."/>
            <person name="Pickel B."/>
            <person name="Atanasova L."/>
            <person name="Karlsson M."/>
            <person name="Huettel B."/>
            <person name="Barry K.W."/>
            <person name="Haridas S."/>
            <person name="Chen C."/>
            <person name="Bauer D."/>
            <person name="Andreopoulos W."/>
            <person name="Pangilinan J."/>
            <person name="LaButti K."/>
            <person name="Riley R."/>
            <person name="Lipzen A."/>
            <person name="Clum A."/>
            <person name="Drula E."/>
            <person name="Henrissat B."/>
            <person name="Kohler A."/>
            <person name="Grigoriev I.V."/>
            <person name="Martin F.M."/>
            <person name="Hacquard S."/>
        </authorList>
    </citation>
    <scope>NUCLEOTIDE SEQUENCE</scope>
    <source>
        <strain evidence="6">MPI-CAGE-AT-0023</strain>
    </source>
</reference>
<keyword evidence="7" id="KW-1185">Reference proteome</keyword>
<evidence type="ECO:0000256" key="2">
    <source>
        <dbReference type="ARBA" id="ARBA00023002"/>
    </source>
</evidence>
<dbReference type="FunFam" id="3.40.605.10:FF:000007">
    <property type="entry name" value="NAD/NADP-dependent betaine aldehyde dehydrogenase"/>
    <property type="match status" value="1"/>
</dbReference>
<evidence type="ECO:0000259" key="5">
    <source>
        <dbReference type="Pfam" id="PF00171"/>
    </source>
</evidence>
<dbReference type="FunFam" id="3.40.309.10:FF:000012">
    <property type="entry name" value="Betaine aldehyde dehydrogenase"/>
    <property type="match status" value="1"/>
</dbReference>
<dbReference type="GeneID" id="70231132"/>
<name>A0A9P9H5V7_FUSRE</name>
<dbReference type="PANTHER" id="PTHR11699">
    <property type="entry name" value="ALDEHYDE DEHYDROGENASE-RELATED"/>
    <property type="match status" value="1"/>
</dbReference>
<sequence length="729" mass="79081">MADLTITGSGGRKITLPTGLFIDNTFTPAADNKKVTIENPTTASPIGSISAAQTSDVDRAVLSSRKASATWKTTPPQERRRLLNKLADLIERDVQDFASIEAVDAGMLYNMSMGMSVPQAAETCRYFAGWADKLDGQSIDYESGLAYTKREPIGVCAAVVPWNTPLMITSWKLAPALAAGNTLIIKTPELAPLYGQKLGQLIVEAGFPPGVVNILCGLGTVAGQALADHSEVRKLSFTGSVGVGRTILASAAKSNLKRVTLELGGKGPSIIFSDADWENALMWSTMGITIHNGQICAAGSRIYVQEDIYDKFVAEFSKRTKDAVMGDPLLEETMKGPVISSTQKDRIMGFIAKANSEGTQVLHGGSQSHGSKGHFVPNTAYVNVSPSASIIREEVFGPVASIAKFKTEQEVIDLANDNVYGLAASVFTNDISKAIRVSDKIECGLVCVNSWGSVNANTPFGGIKQSGFGRENGEDALHDWTQVKTIESREGRDVVLLFAGEAIRLVTFIMDLLASYLQRLQNKRLKGLSKSFFTISHINTMATSTTRVANCSRAISAMLDEWQIMDRLFGALDMWMAAKDLIKRVSADRSAGKPVKKLDVAIQASQTLCLTSFHVSEAVGFLSTRGILKSSARSEEKLTFLAIRSWAAFTLIEIGRLSLDWMNTMQDKEKLATKTWKAKWKSDVLQNLAWASVSIHWSLRDGLIPEAFVSPLAVFATWSLVKDAWKNAA</sequence>
<comment type="caution">
    <text evidence="6">The sequence shown here is derived from an EMBL/GenBank/DDBJ whole genome shotgun (WGS) entry which is preliminary data.</text>
</comment>
<accession>A0A9P9H5V7</accession>
<gene>
    <name evidence="6" type="ORF">BKA55DRAFT_728493</name>
</gene>
<evidence type="ECO:0000313" key="6">
    <source>
        <dbReference type="EMBL" id="KAH7250357.1"/>
    </source>
</evidence>
<dbReference type="InterPro" id="IPR016163">
    <property type="entry name" value="Ald_DH_C"/>
</dbReference>